<dbReference type="Proteomes" id="UP000887565">
    <property type="component" value="Unplaced"/>
</dbReference>
<keyword evidence="2" id="KW-1185">Reference proteome</keyword>
<dbReference type="WBParaSite" id="nRc.2.0.1.t08431-RA">
    <property type="protein sequence ID" value="nRc.2.0.1.t08431-RA"/>
    <property type="gene ID" value="nRc.2.0.1.g08431"/>
</dbReference>
<proteinExistence type="predicted"/>
<evidence type="ECO:0000313" key="3">
    <source>
        <dbReference type="WBParaSite" id="nRc.2.0.1.t08431-RA"/>
    </source>
</evidence>
<evidence type="ECO:0000313" key="2">
    <source>
        <dbReference type="Proteomes" id="UP000887565"/>
    </source>
</evidence>
<feature type="region of interest" description="Disordered" evidence="1">
    <location>
        <begin position="23"/>
        <end position="48"/>
    </location>
</feature>
<accession>A0A915I3W6</accession>
<organism evidence="2 3">
    <name type="scientific">Romanomermis culicivorax</name>
    <name type="common">Nematode worm</name>
    <dbReference type="NCBI Taxonomy" id="13658"/>
    <lineage>
        <taxon>Eukaryota</taxon>
        <taxon>Metazoa</taxon>
        <taxon>Ecdysozoa</taxon>
        <taxon>Nematoda</taxon>
        <taxon>Enoplea</taxon>
        <taxon>Dorylaimia</taxon>
        <taxon>Mermithida</taxon>
        <taxon>Mermithoidea</taxon>
        <taxon>Mermithidae</taxon>
        <taxon>Romanomermis</taxon>
    </lineage>
</organism>
<reference evidence="3" key="1">
    <citation type="submission" date="2022-11" db="UniProtKB">
        <authorList>
            <consortium name="WormBaseParasite"/>
        </authorList>
    </citation>
    <scope>IDENTIFICATION</scope>
</reference>
<evidence type="ECO:0000256" key="1">
    <source>
        <dbReference type="SAM" id="MobiDB-lite"/>
    </source>
</evidence>
<protein>
    <submittedName>
        <fullName evidence="3">Uncharacterized protein</fullName>
    </submittedName>
</protein>
<sequence>MNVQQLVNAVAKARSVLKSTKANIGTGERPIPMNQPDPEVQLPESPQPFDHRLKRGRSMDRPQNCYHECSPSTDRRPQNWVPPPTKFVSFQPQALEQPPQQPLRTEVLLEQLIQRYNRDYEERKSGQRLEEILPPPPIDNKAHTINLKPENPTQIISIDPLAETARARRSLLSPTDQPTPPIQDKLTFEPTQTIFVANAIGDSAAGHRPKEAQTTPAAREIIFMKSSELQLALPTLTPPTAASTPAIEPRAINQSTSAANMVIPSKEIASAAPIISPGI</sequence>
<dbReference type="AlphaFoldDB" id="A0A915I3W6"/>
<name>A0A915I3W6_ROMCU</name>